<dbReference type="InParanoid" id="A0A803TJ12"/>
<dbReference type="InterPro" id="IPR033140">
    <property type="entry name" value="Lipase_GDXG_put_SER_AS"/>
</dbReference>
<proteinExistence type="inferred from homology"/>
<dbReference type="OrthoDB" id="408631at2759"/>
<dbReference type="InterPro" id="IPR050300">
    <property type="entry name" value="GDXG_lipolytic_enzyme"/>
</dbReference>
<dbReference type="InterPro" id="IPR002168">
    <property type="entry name" value="Lipase_GDXG_HIS_AS"/>
</dbReference>
<dbReference type="GO" id="GO:0052689">
    <property type="term" value="F:carboxylic ester hydrolase activity"/>
    <property type="evidence" value="ECO:0007669"/>
    <property type="project" value="InterPro"/>
</dbReference>
<dbReference type="AlphaFoldDB" id="A0A803TJ12"/>
<dbReference type="GeneTree" id="ENSGT00940000164442"/>
<reference evidence="6" key="2">
    <citation type="submission" date="2025-08" db="UniProtKB">
        <authorList>
            <consortium name="Ensembl"/>
        </authorList>
    </citation>
    <scope>IDENTIFICATION</scope>
</reference>
<dbReference type="GO" id="GO:0016020">
    <property type="term" value="C:membrane"/>
    <property type="evidence" value="ECO:0007669"/>
    <property type="project" value="InterPro"/>
</dbReference>
<dbReference type="InterPro" id="IPR017157">
    <property type="entry name" value="Arylacetamide_deacetylase"/>
</dbReference>
<dbReference type="Proteomes" id="UP000001646">
    <property type="component" value="Unplaced"/>
</dbReference>
<dbReference type="InterPro" id="IPR013094">
    <property type="entry name" value="AB_hydrolase_3"/>
</dbReference>
<feature type="domain" description="Alpha/beta hydrolase fold-3" evidence="5">
    <location>
        <begin position="320"/>
        <end position="383"/>
    </location>
</feature>
<dbReference type="Pfam" id="PF07859">
    <property type="entry name" value="Abhydrolase_3"/>
    <property type="match status" value="2"/>
</dbReference>
<dbReference type="PANTHER" id="PTHR48081:SF32">
    <property type="entry name" value="ALPHA_BETA HYDROLASE FOLD-3 DOMAIN-CONTAINING PROTEIN"/>
    <property type="match status" value="1"/>
</dbReference>
<dbReference type="FunCoup" id="A0A803TJ12">
    <property type="interactions" value="1"/>
</dbReference>
<gene>
    <name evidence="6" type="primary">LOC100552825</name>
</gene>
<name>A0A803TJ12_ANOCA</name>
<organism evidence="6 7">
    <name type="scientific">Anolis carolinensis</name>
    <name type="common">Green anole</name>
    <name type="synonym">American chameleon</name>
    <dbReference type="NCBI Taxonomy" id="28377"/>
    <lineage>
        <taxon>Eukaryota</taxon>
        <taxon>Metazoa</taxon>
        <taxon>Chordata</taxon>
        <taxon>Craniata</taxon>
        <taxon>Vertebrata</taxon>
        <taxon>Euteleostomi</taxon>
        <taxon>Lepidosauria</taxon>
        <taxon>Squamata</taxon>
        <taxon>Bifurcata</taxon>
        <taxon>Unidentata</taxon>
        <taxon>Episquamata</taxon>
        <taxon>Toxicofera</taxon>
        <taxon>Iguania</taxon>
        <taxon>Dactyloidae</taxon>
        <taxon>Anolis</taxon>
    </lineage>
</organism>
<feature type="domain" description="Alpha/beta hydrolase fold-3" evidence="5">
    <location>
        <begin position="118"/>
        <end position="264"/>
    </location>
</feature>
<evidence type="ECO:0000256" key="4">
    <source>
        <dbReference type="PROSITE-ProRule" id="PRU10038"/>
    </source>
</evidence>
<dbReference type="KEGG" id="acs:100552825"/>
<keyword evidence="2" id="KW-0378">Hydrolase</keyword>
<accession>A0A803TJ12</accession>
<dbReference type="RefSeq" id="XP_003230341.2">
    <property type="nucleotide sequence ID" value="XM_003230293.4"/>
</dbReference>
<dbReference type="PROSITE" id="PS01174">
    <property type="entry name" value="LIPASE_GDXG_SER"/>
    <property type="match status" value="1"/>
</dbReference>
<evidence type="ECO:0000256" key="2">
    <source>
        <dbReference type="ARBA" id="ARBA00022801"/>
    </source>
</evidence>
<evidence type="ECO:0000256" key="3">
    <source>
        <dbReference type="PIRSR" id="PIRSR037251-1"/>
    </source>
</evidence>
<dbReference type="Ensembl" id="ENSACAT00000058574.1">
    <property type="protein sequence ID" value="ENSACAP00000035202.1"/>
    <property type="gene ID" value="ENSACAG00000037834.1"/>
</dbReference>
<evidence type="ECO:0000313" key="7">
    <source>
        <dbReference type="Proteomes" id="UP000001646"/>
    </source>
</evidence>
<dbReference type="SUPFAM" id="SSF53474">
    <property type="entry name" value="alpha/beta-Hydrolases"/>
    <property type="match status" value="1"/>
</dbReference>
<feature type="active site" evidence="3">
    <location>
        <position position="380"/>
    </location>
</feature>
<dbReference type="GeneID" id="100552825"/>
<dbReference type="PROSITE" id="PS01173">
    <property type="entry name" value="LIPASE_GDXG_HIS"/>
    <property type="match status" value="1"/>
</dbReference>
<comment type="similarity">
    <text evidence="1">Belongs to the 'GDXG' lipolytic enzyme family.</text>
</comment>
<dbReference type="Gene3D" id="3.40.50.1820">
    <property type="entry name" value="alpha/beta hydrolase"/>
    <property type="match status" value="1"/>
</dbReference>
<dbReference type="InterPro" id="IPR029058">
    <property type="entry name" value="AB_hydrolase_fold"/>
</dbReference>
<feature type="active site" evidence="3">
    <location>
        <position position="350"/>
    </location>
</feature>
<evidence type="ECO:0000313" key="6">
    <source>
        <dbReference type="Ensembl" id="ENSACAP00000035202.1"/>
    </source>
</evidence>
<feature type="active site" evidence="3 4">
    <location>
        <position position="196"/>
    </location>
</feature>
<dbReference type="PIRSF" id="PIRSF037251">
    <property type="entry name" value="Arylacetamide_deacetylase"/>
    <property type="match status" value="1"/>
</dbReference>
<dbReference type="PANTHER" id="PTHR48081">
    <property type="entry name" value="AB HYDROLASE SUPERFAMILY PROTEIN C4A8.06C"/>
    <property type="match status" value="1"/>
</dbReference>
<evidence type="ECO:0000259" key="5">
    <source>
        <dbReference type="Pfam" id="PF07859"/>
    </source>
</evidence>
<protein>
    <recommendedName>
        <fullName evidence="5">Alpha/beta hydrolase fold-3 domain-containing protein</fullName>
    </recommendedName>
</protein>
<sequence length="410" mass="45118">MGFLSALLVLVLAAILAGAILLVVGSIYFDACNSEIPPGLEQPAKLRIIHAVLVGSSVLGRILENLHICTQIQFVRLVRNGWKHTGDSALFSKDVKFGQIPVRIYQPKAPSAGRRKGLVYFHGGGFVFGSIQSHENICRYIARESESVVASVEYRLAPEHVYPAALNDCLAAATHFLKAANDFGVDPTRVIIAGDSAGGLLAAVVCQTLATKPDLPKLRAQILLYPGLQALDFDLPSYHQNRAVPLLFRERSAFYILQYLNGNAAHLEEVLEGSHVPTNVRLQYRKFLSAENIPKEFKTRGYMPVVHVTGDDDISEGLSSLSSPECSPLVAEDVALRRLPETFLLTCEYDVLRDDGLLYKKRLEDNGVAVTWYHVSNGFHGILNFFDGAWLRFPSGKKGMDAVVNFVRSL</sequence>
<evidence type="ECO:0000256" key="1">
    <source>
        <dbReference type="ARBA" id="ARBA00010515"/>
    </source>
</evidence>
<reference evidence="6" key="1">
    <citation type="submission" date="2009-12" db="EMBL/GenBank/DDBJ databases">
        <title>The Genome Sequence of Anolis carolinensis (Green Anole Lizard).</title>
        <authorList>
            <consortium name="The Genome Sequencing Platform"/>
            <person name="Di Palma F."/>
            <person name="Alfoldi J."/>
            <person name="Heiman D."/>
            <person name="Young S."/>
            <person name="Grabherr M."/>
            <person name="Johnson J."/>
            <person name="Lander E.S."/>
            <person name="Lindblad-Toh K."/>
        </authorList>
    </citation>
    <scope>NUCLEOTIDE SEQUENCE [LARGE SCALE GENOMIC DNA]</scope>
    <source>
        <strain evidence="6">JBL SC #1</strain>
    </source>
</reference>
<keyword evidence="7" id="KW-1185">Reference proteome</keyword>
<reference evidence="6" key="3">
    <citation type="submission" date="2025-09" db="UniProtKB">
        <authorList>
            <consortium name="Ensembl"/>
        </authorList>
    </citation>
    <scope>IDENTIFICATION</scope>
</reference>